<evidence type="ECO:0000256" key="4">
    <source>
        <dbReference type="SAM" id="MobiDB-lite"/>
    </source>
</evidence>
<evidence type="ECO:0000256" key="2">
    <source>
        <dbReference type="ARBA" id="ARBA00004177"/>
    </source>
</evidence>
<feature type="compositionally biased region" description="Polar residues" evidence="4">
    <location>
        <begin position="1"/>
        <end position="12"/>
    </location>
</feature>
<feature type="transmembrane region" description="Helical" evidence="5">
    <location>
        <begin position="710"/>
        <end position="728"/>
    </location>
</feature>
<feature type="compositionally biased region" description="Low complexity" evidence="4">
    <location>
        <begin position="29"/>
        <end position="42"/>
    </location>
</feature>
<evidence type="ECO:0000256" key="5">
    <source>
        <dbReference type="SAM" id="Phobius"/>
    </source>
</evidence>
<keyword evidence="5" id="KW-0812">Transmembrane</keyword>
<feature type="transmembrane region" description="Helical" evidence="5">
    <location>
        <begin position="648"/>
        <end position="666"/>
    </location>
</feature>
<feature type="compositionally biased region" description="Basic and acidic residues" evidence="4">
    <location>
        <begin position="448"/>
        <end position="457"/>
    </location>
</feature>
<feature type="region of interest" description="Disordered" evidence="4">
    <location>
        <begin position="138"/>
        <end position="169"/>
    </location>
</feature>
<accession>A0AAV7ZM99</accession>
<dbReference type="PANTHER" id="PTHR45981">
    <property type="entry name" value="LD02310P"/>
    <property type="match status" value="1"/>
</dbReference>
<feature type="compositionally biased region" description="Basic and acidic residues" evidence="4">
    <location>
        <begin position="401"/>
        <end position="411"/>
    </location>
</feature>
<sequence>MSNKPSYTALHSNSDDEHKIKPKIKTNTQQQNVSQGQQPQQQQFMLKNTVPLYVISPNGTNLYNQIPQPYPILFQPQQQQQQQQQPQQSQQFLYQQQQPQQPQQQQQQYLFQQQQLPIRQQKENDFYLQQKRLLAQAKKNRQKKNLQEESSSDTDFDDDYLDNNTNPYGEGPIRLLPINNNYNSFDIENQSLLPNNYGNTLIPTIKPPEDPREYENWLKERMYKFKYMEWLKKSKKIYTRNCCMFTCMLIVSLLIFTASMLLMFVGVHNIYKNQYYDDDYYHDDYDCDPYNDENCTIPDYAENKNFFKKMKFKLAKHPFKQHHDDHLHRFHFNHHRHLFKSDQETDHDNNNSNGNENEIEINYHLPYHNNKFQGEQKKKINNIMAEMKKRRGREEWEEGEERGRRERKEREEVEEGEERGRREEGWGREERGRRGRGRGRGRGRRRGRGDIENENQKRRMRHSKKYNYENIKKFIKNLHKKDRHRPHYGNNKHHKHAENLQNTQNEIITIKDTNNNHHHKHDHHDVNHNDYNDYYHDHDHHDNDNDYHDNRNDSRQGSFGFGLFLIILSCSLMFFFSIFLIIGGIKVVFKAILNYDNDRMNTASPLKFKDLFSAFKEGKQPFLGVMGIILIKVLLVVPCVFFPPFVLISNYLNFVWFWAIFFWVANHSKFNLSRAFGISRLLIHRRVFGTLWLLIVIGLLYLIGLIPFGFGLIIVIPLSLVFIGVAYSEIFGLPNVKLTQDLVIFDRMKNL</sequence>
<feature type="transmembrane region" description="Helical" evidence="5">
    <location>
        <begin position="242"/>
        <end position="265"/>
    </location>
</feature>
<comment type="caution">
    <text evidence="6">The sequence shown here is derived from an EMBL/GenBank/DDBJ whole genome shotgun (WGS) entry which is preliminary data.</text>
</comment>
<feature type="compositionally biased region" description="Basic and acidic residues" evidence="4">
    <location>
        <begin position="523"/>
        <end position="549"/>
    </location>
</feature>
<feature type="compositionally biased region" description="Basic and acidic residues" evidence="4">
    <location>
        <begin position="418"/>
        <end position="432"/>
    </location>
</feature>
<organism evidence="6 7">
    <name type="scientific">Anaeramoeba flamelloides</name>
    <dbReference type="NCBI Taxonomy" id="1746091"/>
    <lineage>
        <taxon>Eukaryota</taxon>
        <taxon>Metamonada</taxon>
        <taxon>Anaeramoebidae</taxon>
        <taxon>Anaeramoeba</taxon>
    </lineage>
</organism>
<feature type="transmembrane region" description="Helical" evidence="5">
    <location>
        <begin position="559"/>
        <end position="582"/>
    </location>
</feature>
<gene>
    <name evidence="6" type="ORF">M0812_11952</name>
</gene>
<dbReference type="AlphaFoldDB" id="A0AAV7ZM99"/>
<reference evidence="6" key="1">
    <citation type="submission" date="2022-08" db="EMBL/GenBank/DDBJ databases">
        <title>Novel sulphate-reducing endosymbionts in the free-living metamonad Anaeramoeba.</title>
        <authorList>
            <person name="Jerlstrom-Hultqvist J."/>
            <person name="Cepicka I."/>
            <person name="Gallot-Lavallee L."/>
            <person name="Salas-Leiva D."/>
            <person name="Curtis B.A."/>
            <person name="Zahonova K."/>
            <person name="Pipaliya S."/>
            <person name="Dacks J."/>
            <person name="Roger A.J."/>
        </authorList>
    </citation>
    <scope>NUCLEOTIDE SEQUENCE</scope>
    <source>
        <strain evidence="6">Busselton2</strain>
    </source>
</reference>
<evidence type="ECO:0000256" key="3">
    <source>
        <dbReference type="ARBA" id="ARBA00004656"/>
    </source>
</evidence>
<name>A0AAV7ZM99_9EUKA</name>
<feature type="compositionally biased region" description="Basic residues" evidence="4">
    <location>
        <begin position="479"/>
        <end position="496"/>
    </location>
</feature>
<evidence type="ECO:0000256" key="1">
    <source>
        <dbReference type="ARBA" id="ARBA00004127"/>
    </source>
</evidence>
<dbReference type="EMBL" id="JANTQA010000026">
    <property type="protein sequence ID" value="KAJ3442221.1"/>
    <property type="molecule type" value="Genomic_DNA"/>
</dbReference>
<evidence type="ECO:0000313" key="6">
    <source>
        <dbReference type="EMBL" id="KAJ3442221.1"/>
    </source>
</evidence>
<proteinExistence type="predicted"/>
<keyword evidence="5" id="KW-1133">Transmembrane helix</keyword>
<feature type="region of interest" description="Disordered" evidence="4">
    <location>
        <begin position="1"/>
        <end position="42"/>
    </location>
</feature>
<feature type="region of interest" description="Disordered" evidence="4">
    <location>
        <begin position="388"/>
        <end position="467"/>
    </location>
</feature>
<comment type="subcellular location">
    <subcellularLocation>
        <location evidence="1">Endomembrane system</location>
        <topology evidence="1">Multi-pass membrane protein</topology>
    </subcellularLocation>
    <subcellularLocation>
        <location evidence="2">Endosome</location>
    </subcellularLocation>
    <subcellularLocation>
        <location evidence="3">Lysosome membrane</location>
    </subcellularLocation>
</comment>
<evidence type="ECO:0000313" key="7">
    <source>
        <dbReference type="Proteomes" id="UP001146793"/>
    </source>
</evidence>
<keyword evidence="5" id="KW-0472">Membrane</keyword>
<feature type="compositionally biased region" description="Basic residues" evidence="4">
    <location>
        <begin position="433"/>
        <end position="447"/>
    </location>
</feature>
<feature type="compositionally biased region" description="Acidic residues" evidence="4">
    <location>
        <begin position="150"/>
        <end position="161"/>
    </location>
</feature>
<feature type="transmembrane region" description="Helical" evidence="5">
    <location>
        <begin position="687"/>
        <end position="704"/>
    </location>
</feature>
<feature type="region of interest" description="Disordered" evidence="4">
    <location>
        <begin position="479"/>
        <end position="498"/>
    </location>
</feature>
<dbReference type="GO" id="GO:0005765">
    <property type="term" value="C:lysosomal membrane"/>
    <property type="evidence" value="ECO:0007669"/>
    <property type="project" value="UniProtKB-SubCell"/>
</dbReference>
<feature type="region of interest" description="Disordered" evidence="4">
    <location>
        <begin position="76"/>
        <end position="99"/>
    </location>
</feature>
<protein>
    <submittedName>
        <fullName evidence="6">Centromere protein j</fullName>
    </submittedName>
</protein>
<feature type="transmembrane region" description="Helical" evidence="5">
    <location>
        <begin position="622"/>
        <end position="642"/>
    </location>
</feature>
<dbReference type="GO" id="GO:0005768">
    <property type="term" value="C:endosome"/>
    <property type="evidence" value="ECO:0007669"/>
    <property type="project" value="UniProtKB-SubCell"/>
</dbReference>
<dbReference type="Proteomes" id="UP001146793">
    <property type="component" value="Unassembled WGS sequence"/>
</dbReference>
<feature type="region of interest" description="Disordered" evidence="4">
    <location>
        <begin position="514"/>
        <end position="549"/>
    </location>
</feature>